<keyword evidence="3 5" id="KW-1133">Transmembrane helix</keyword>
<feature type="domain" description="Sodium/calcium exchanger membrane region" evidence="6">
    <location>
        <begin position="1"/>
        <end position="71"/>
    </location>
</feature>
<feature type="non-terminal residue" evidence="7">
    <location>
        <position position="1"/>
    </location>
</feature>
<comment type="subcellular location">
    <subcellularLocation>
        <location evidence="1">Membrane</location>
        <topology evidence="1">Multi-pass membrane protein</topology>
    </subcellularLocation>
</comment>
<name>A0A8I0H4U2_XANCI</name>
<dbReference type="InterPro" id="IPR004481">
    <property type="entry name" value="K/Na/Ca-exchanger"/>
</dbReference>
<keyword evidence="2 5" id="KW-0812">Transmembrane</keyword>
<protein>
    <submittedName>
        <fullName evidence="7">Sodium:calcium antiporter</fullName>
    </submittedName>
</protein>
<dbReference type="PANTHER" id="PTHR10846">
    <property type="entry name" value="SODIUM/POTASSIUM/CALCIUM EXCHANGER"/>
    <property type="match status" value="1"/>
</dbReference>
<evidence type="ECO:0000259" key="6">
    <source>
        <dbReference type="Pfam" id="PF01699"/>
    </source>
</evidence>
<dbReference type="EMBL" id="JAABFR010000564">
    <property type="protein sequence ID" value="MBD4335984.1"/>
    <property type="molecule type" value="Genomic_DNA"/>
</dbReference>
<evidence type="ECO:0000313" key="7">
    <source>
        <dbReference type="EMBL" id="MBD4335984.1"/>
    </source>
</evidence>
<sequence>EIARFFGASERFIGLTVVALGTSLPELFTSVTAAKKGNADIAIGNIVGSNIFNILFIVGISGLITTIPFASSFIIDTIISI</sequence>
<organism evidence="7 8">
    <name type="scientific">Xanthomonas citri pv. citri</name>
    <dbReference type="NCBI Taxonomy" id="611301"/>
    <lineage>
        <taxon>Bacteria</taxon>
        <taxon>Pseudomonadati</taxon>
        <taxon>Pseudomonadota</taxon>
        <taxon>Gammaproteobacteria</taxon>
        <taxon>Lysobacterales</taxon>
        <taxon>Lysobacteraceae</taxon>
        <taxon>Xanthomonas</taxon>
    </lineage>
</organism>
<dbReference type="AlphaFoldDB" id="A0A8I0H4U2"/>
<dbReference type="GO" id="GO:0008273">
    <property type="term" value="F:calcium, potassium:sodium antiporter activity"/>
    <property type="evidence" value="ECO:0007669"/>
    <property type="project" value="TreeGrafter"/>
</dbReference>
<dbReference type="GO" id="GO:0005886">
    <property type="term" value="C:plasma membrane"/>
    <property type="evidence" value="ECO:0007669"/>
    <property type="project" value="TreeGrafter"/>
</dbReference>
<evidence type="ECO:0000256" key="4">
    <source>
        <dbReference type="ARBA" id="ARBA00023136"/>
    </source>
</evidence>
<dbReference type="Gene3D" id="1.20.1420.30">
    <property type="entry name" value="NCX, central ion-binding region"/>
    <property type="match status" value="1"/>
</dbReference>
<proteinExistence type="predicted"/>
<dbReference type="InterPro" id="IPR044880">
    <property type="entry name" value="NCX_ion-bd_dom_sf"/>
</dbReference>
<keyword evidence="4 5" id="KW-0472">Membrane</keyword>
<dbReference type="GO" id="GO:0005262">
    <property type="term" value="F:calcium channel activity"/>
    <property type="evidence" value="ECO:0007669"/>
    <property type="project" value="TreeGrafter"/>
</dbReference>
<evidence type="ECO:0000256" key="3">
    <source>
        <dbReference type="ARBA" id="ARBA00022989"/>
    </source>
</evidence>
<dbReference type="GO" id="GO:0006874">
    <property type="term" value="P:intracellular calcium ion homeostasis"/>
    <property type="evidence" value="ECO:0007669"/>
    <property type="project" value="TreeGrafter"/>
</dbReference>
<evidence type="ECO:0000313" key="8">
    <source>
        <dbReference type="Proteomes" id="UP000653002"/>
    </source>
</evidence>
<dbReference type="Pfam" id="PF01699">
    <property type="entry name" value="Na_Ca_ex"/>
    <property type="match status" value="1"/>
</dbReference>
<dbReference type="Proteomes" id="UP000653002">
    <property type="component" value="Unassembled WGS sequence"/>
</dbReference>
<dbReference type="InterPro" id="IPR004837">
    <property type="entry name" value="NaCa_Exmemb"/>
</dbReference>
<dbReference type="PANTHER" id="PTHR10846:SF8">
    <property type="entry name" value="INNER MEMBRANE PROTEIN YRBG"/>
    <property type="match status" value="1"/>
</dbReference>
<feature type="transmembrane region" description="Helical" evidence="5">
    <location>
        <begin position="51"/>
        <end position="75"/>
    </location>
</feature>
<evidence type="ECO:0000256" key="5">
    <source>
        <dbReference type="SAM" id="Phobius"/>
    </source>
</evidence>
<feature type="transmembrane region" description="Helical" evidence="5">
    <location>
        <begin position="12"/>
        <end position="31"/>
    </location>
</feature>
<evidence type="ECO:0000256" key="1">
    <source>
        <dbReference type="ARBA" id="ARBA00004141"/>
    </source>
</evidence>
<reference evidence="7" key="1">
    <citation type="submission" date="2020-01" db="EMBL/GenBank/DDBJ databases">
        <authorList>
            <person name="Richard D."/>
        </authorList>
    </citation>
    <scope>NUCLEOTIDE SEQUENCE</scope>
    <source>
        <strain evidence="7">JP541</strain>
    </source>
</reference>
<accession>A0A8I0H4U2</accession>
<gene>
    <name evidence="7" type="ORF">GUH15_07930</name>
</gene>
<evidence type="ECO:0000256" key="2">
    <source>
        <dbReference type="ARBA" id="ARBA00022692"/>
    </source>
</evidence>
<comment type="caution">
    <text evidence="7">The sequence shown here is derived from an EMBL/GenBank/DDBJ whole genome shotgun (WGS) entry which is preliminary data.</text>
</comment>
<feature type="non-terminal residue" evidence="7">
    <location>
        <position position="81"/>
    </location>
</feature>